<organism evidence="8 9">
    <name type="scientific">Paramuricea clavata</name>
    <name type="common">Red gorgonian</name>
    <name type="synonym">Violescent sea-whip</name>
    <dbReference type="NCBI Taxonomy" id="317549"/>
    <lineage>
        <taxon>Eukaryota</taxon>
        <taxon>Metazoa</taxon>
        <taxon>Cnidaria</taxon>
        <taxon>Anthozoa</taxon>
        <taxon>Octocorallia</taxon>
        <taxon>Malacalcyonacea</taxon>
        <taxon>Plexauridae</taxon>
        <taxon>Paramuricea</taxon>
    </lineage>
</organism>
<dbReference type="Pfam" id="PF01825">
    <property type="entry name" value="GPS"/>
    <property type="match status" value="1"/>
</dbReference>
<dbReference type="Proteomes" id="UP001152795">
    <property type="component" value="Unassembled WGS sequence"/>
</dbReference>
<dbReference type="GO" id="GO:0016020">
    <property type="term" value="C:membrane"/>
    <property type="evidence" value="ECO:0007669"/>
    <property type="project" value="UniProtKB-SubCell"/>
</dbReference>
<dbReference type="Gene3D" id="2.60.220.50">
    <property type="match status" value="1"/>
</dbReference>
<evidence type="ECO:0000259" key="7">
    <source>
        <dbReference type="PROSITE" id="PS50261"/>
    </source>
</evidence>
<name>A0A6S7HCP4_PARCT</name>
<evidence type="ECO:0000313" key="8">
    <source>
        <dbReference type="EMBL" id="CAB4000967.1"/>
    </source>
</evidence>
<dbReference type="InterPro" id="IPR046338">
    <property type="entry name" value="GAIN_dom_sf"/>
</dbReference>
<dbReference type="Pfam" id="PF00002">
    <property type="entry name" value="7tm_2"/>
    <property type="match status" value="1"/>
</dbReference>
<keyword evidence="9" id="KW-1185">Reference proteome</keyword>
<dbReference type="PANTHER" id="PTHR45692:SF1">
    <property type="entry name" value="G-PROTEIN COUPLED RECEPTORS FAMILY 2 PROFILE 2 DOMAIN-CONTAINING PROTEIN"/>
    <property type="match status" value="1"/>
</dbReference>
<accession>A0A6S7HCP4</accession>
<dbReference type="AlphaFoldDB" id="A0A6S7HCP4"/>
<reference evidence="8" key="1">
    <citation type="submission" date="2020-04" db="EMBL/GenBank/DDBJ databases">
        <authorList>
            <person name="Alioto T."/>
            <person name="Alioto T."/>
            <person name="Gomez Garrido J."/>
        </authorList>
    </citation>
    <scope>NUCLEOTIDE SEQUENCE</scope>
    <source>
        <strain evidence="8">A484AB</strain>
    </source>
</reference>
<dbReference type="SUPFAM" id="SSF81321">
    <property type="entry name" value="Family A G protein-coupled receptor-like"/>
    <property type="match status" value="1"/>
</dbReference>
<dbReference type="Gene3D" id="1.20.1070.10">
    <property type="entry name" value="Rhodopsin 7-helix transmembrane proteins"/>
    <property type="match status" value="1"/>
</dbReference>
<keyword evidence="4" id="KW-0472">Membrane</keyword>
<dbReference type="SMART" id="SM00303">
    <property type="entry name" value="GPS"/>
    <property type="match status" value="1"/>
</dbReference>
<keyword evidence="2" id="KW-0812">Transmembrane</keyword>
<keyword evidence="8" id="KW-0675">Receptor</keyword>
<keyword evidence="3" id="KW-1133">Transmembrane helix</keyword>
<evidence type="ECO:0000256" key="2">
    <source>
        <dbReference type="ARBA" id="ARBA00022692"/>
    </source>
</evidence>
<evidence type="ECO:0000256" key="5">
    <source>
        <dbReference type="ARBA" id="ARBA00023157"/>
    </source>
</evidence>
<keyword evidence="5" id="KW-1015">Disulfide bond</keyword>
<proteinExistence type="predicted"/>
<dbReference type="PANTHER" id="PTHR45692">
    <property type="entry name" value="G_PROTEIN_RECEP_F2_4 DOMAIN-CONTAINING PROTEIN"/>
    <property type="match status" value="1"/>
</dbReference>
<dbReference type="InterPro" id="IPR017981">
    <property type="entry name" value="GPCR_2-like_7TM"/>
</dbReference>
<dbReference type="EMBL" id="CACRXK020003971">
    <property type="protein sequence ID" value="CAB4000967.1"/>
    <property type="molecule type" value="Genomic_DNA"/>
</dbReference>
<comment type="subcellular location">
    <subcellularLocation>
        <location evidence="1">Membrane</location>
        <topology evidence="1">Multi-pass membrane protein</topology>
    </subcellularLocation>
</comment>
<feature type="domain" description="G-protein coupled receptors family 2 profile 2" evidence="7">
    <location>
        <begin position="276"/>
        <end position="520"/>
    </location>
</feature>
<evidence type="ECO:0000256" key="3">
    <source>
        <dbReference type="ARBA" id="ARBA00022989"/>
    </source>
</evidence>
<dbReference type="PROSITE" id="PS50261">
    <property type="entry name" value="G_PROTEIN_RECEP_F2_4"/>
    <property type="match status" value="1"/>
</dbReference>
<evidence type="ECO:0000259" key="6">
    <source>
        <dbReference type="PROSITE" id="PS50221"/>
    </source>
</evidence>
<comment type="caution">
    <text evidence="8">The sequence shown here is derived from an EMBL/GenBank/DDBJ whole genome shotgun (WGS) entry which is preliminary data.</text>
</comment>
<dbReference type="InterPro" id="IPR000203">
    <property type="entry name" value="GPS"/>
</dbReference>
<gene>
    <name evidence="8" type="ORF">PACLA_8A058686</name>
</gene>
<feature type="domain" description="GAIN-B" evidence="6">
    <location>
        <begin position="112"/>
        <end position="268"/>
    </location>
</feature>
<dbReference type="InterPro" id="IPR057244">
    <property type="entry name" value="GAIN_B"/>
</dbReference>
<evidence type="ECO:0000313" key="9">
    <source>
        <dbReference type="Proteomes" id="UP001152795"/>
    </source>
</evidence>
<evidence type="ECO:0000256" key="4">
    <source>
        <dbReference type="ARBA" id="ARBA00023136"/>
    </source>
</evidence>
<sequence>MCRPLQASDINNIATILQTIVAVKQKANEISDDFCTTIDNVLDVNEESVFQSQQDKNSSSRIVEALNTFLETLVIGSSGKFEKIKRNYAVNIQAVQPQQFSGLTFSGIVRNSRISPLRNGNFTEFNDHVPQAPSSSISIPRTIFNESTITNSSRQHRIIFVLYKKTGFFKVSSEDTKKTSSRLNSFVIAGSIKGLSVRNLSNPVKIALVQSVARGDTNSTLCSYWNFTLGNWSQEGCMFKKVLSDGRILCNCNHLTNFAMLMDIKPAVITKHERILGVISYVGCALSLVGLTLTIITILILRELRRKLPMKILLNYCTALSLTLIVFLATPEGSESSSLARCGTAAVALHYFLLVAFLWMAVEAFSLYLAIIKARKIDSFPFAFMLKCCLFAWGTPAIIVAITMIVALDKYGDERNCRLHGVPFFVAFVTPVILILAGNIVVFCLVIRSLLTSGNTVTSSRKVSGLQQARQGIAIMVLLGLTWLFGFLAIDDAKLAFQWLFCIFNSLQGFLVFILFCILPAGTRQQLRKLCSKKSNYSLREDPSTGSTAIGKMYSVNDQCSASGDELKTLDKESNCCNNMA</sequence>
<dbReference type="OrthoDB" id="5986503at2759"/>
<dbReference type="PROSITE" id="PS50221">
    <property type="entry name" value="GAIN_B"/>
    <property type="match status" value="1"/>
</dbReference>
<dbReference type="PRINTS" id="PR00249">
    <property type="entry name" value="GPCRSECRETIN"/>
</dbReference>
<dbReference type="GO" id="GO:0004930">
    <property type="term" value="F:G protein-coupled receptor activity"/>
    <property type="evidence" value="ECO:0007669"/>
    <property type="project" value="InterPro"/>
</dbReference>
<dbReference type="InterPro" id="IPR000832">
    <property type="entry name" value="GPCR_2_secretin-like"/>
</dbReference>
<dbReference type="CDD" id="cd15040">
    <property type="entry name" value="7tmB2_Adhesion"/>
    <property type="match status" value="1"/>
</dbReference>
<dbReference type="GO" id="GO:0007166">
    <property type="term" value="P:cell surface receptor signaling pathway"/>
    <property type="evidence" value="ECO:0007669"/>
    <property type="project" value="InterPro"/>
</dbReference>
<evidence type="ECO:0000256" key="1">
    <source>
        <dbReference type="ARBA" id="ARBA00004141"/>
    </source>
</evidence>
<protein>
    <submittedName>
        <fullName evidence="8">Adhesion G- coupled receptor G7-like</fullName>
    </submittedName>
</protein>